<dbReference type="Proteomes" id="UP000502502">
    <property type="component" value="Chromosome"/>
</dbReference>
<dbReference type="PANTHER" id="PTHR47505:SF1">
    <property type="entry name" value="DNA UTILIZATION PROTEIN YHGH"/>
    <property type="match status" value="1"/>
</dbReference>
<sequence>MPLREAAGRLVRFMVDFALPPRCAGCGAIVDDVDSFCPACWGSIEFLGNGGCTTCGLPLEATDAQTCGKCLARPPRIDRTRAAVAYGEISRSIALKLKYGRKVALARTMARYMTPVLGELPAGSLLVPVPLHRARIWRRGFNQAAIVAGELSRRCGAEARSDVLRRVKATPPLKGLSLSQRRRTVAGAFKVAATADLQGRTVVLVDDVLTTGSTADACARALKRAGAGRVELVSWARVIRPSQLDV</sequence>
<accession>A0A6G7ZPG9</accession>
<dbReference type="Pfam" id="PF18912">
    <property type="entry name" value="DZR_2"/>
    <property type="match status" value="1"/>
</dbReference>
<name>A0A6G7ZPG9_9SPHN</name>
<dbReference type="EMBL" id="CP049871">
    <property type="protein sequence ID" value="QIL02833.1"/>
    <property type="molecule type" value="Genomic_DNA"/>
</dbReference>
<dbReference type="PANTHER" id="PTHR47505">
    <property type="entry name" value="DNA UTILIZATION PROTEIN YHGH"/>
    <property type="match status" value="1"/>
</dbReference>
<protein>
    <submittedName>
        <fullName evidence="4">ComF family protein</fullName>
    </submittedName>
</protein>
<dbReference type="InterPro" id="IPR000836">
    <property type="entry name" value="PRTase_dom"/>
</dbReference>
<dbReference type="CDD" id="cd06223">
    <property type="entry name" value="PRTases_typeI"/>
    <property type="match status" value="1"/>
</dbReference>
<dbReference type="InterPro" id="IPR029057">
    <property type="entry name" value="PRTase-like"/>
</dbReference>
<dbReference type="InterPro" id="IPR051910">
    <property type="entry name" value="ComF/GntX_DNA_util-trans"/>
</dbReference>
<dbReference type="KEGG" id="ssin:G7078_08590"/>
<dbReference type="InterPro" id="IPR044005">
    <property type="entry name" value="DZR_2"/>
</dbReference>
<dbReference type="RefSeq" id="WP_166095067.1">
    <property type="nucleotide sequence ID" value="NZ_CP049871.1"/>
</dbReference>
<gene>
    <name evidence="4" type="ORF">G7078_08590</name>
</gene>
<feature type="domain" description="Phosphoribosyltransferase" evidence="2">
    <location>
        <begin position="143"/>
        <end position="234"/>
    </location>
</feature>
<evidence type="ECO:0000259" key="3">
    <source>
        <dbReference type="Pfam" id="PF18912"/>
    </source>
</evidence>
<evidence type="ECO:0000313" key="5">
    <source>
        <dbReference type="Proteomes" id="UP000502502"/>
    </source>
</evidence>
<reference evidence="4 5" key="1">
    <citation type="submission" date="2020-03" db="EMBL/GenBank/DDBJ databases">
        <title>Sphingomonas sp. nov., isolated from fish.</title>
        <authorList>
            <person name="Hyun D.-W."/>
            <person name="Bae J.-W."/>
        </authorList>
    </citation>
    <scope>NUCLEOTIDE SEQUENCE [LARGE SCALE GENOMIC DNA]</scope>
    <source>
        <strain evidence="4 5">HDW15C</strain>
    </source>
</reference>
<dbReference type="Pfam" id="PF00156">
    <property type="entry name" value="Pribosyltran"/>
    <property type="match status" value="1"/>
</dbReference>
<evidence type="ECO:0000256" key="1">
    <source>
        <dbReference type="ARBA" id="ARBA00008007"/>
    </source>
</evidence>
<dbReference type="AlphaFoldDB" id="A0A6G7ZPG9"/>
<proteinExistence type="inferred from homology"/>
<evidence type="ECO:0000313" key="4">
    <source>
        <dbReference type="EMBL" id="QIL02833.1"/>
    </source>
</evidence>
<organism evidence="4 5">
    <name type="scientific">Sphingomonas sinipercae</name>
    <dbReference type="NCBI Taxonomy" id="2714944"/>
    <lineage>
        <taxon>Bacteria</taxon>
        <taxon>Pseudomonadati</taxon>
        <taxon>Pseudomonadota</taxon>
        <taxon>Alphaproteobacteria</taxon>
        <taxon>Sphingomonadales</taxon>
        <taxon>Sphingomonadaceae</taxon>
        <taxon>Sphingomonas</taxon>
    </lineage>
</organism>
<feature type="domain" description="Double zinc ribbon" evidence="3">
    <location>
        <begin position="15"/>
        <end position="71"/>
    </location>
</feature>
<evidence type="ECO:0000259" key="2">
    <source>
        <dbReference type="Pfam" id="PF00156"/>
    </source>
</evidence>
<keyword evidence="5" id="KW-1185">Reference proteome</keyword>
<dbReference type="Gene3D" id="3.40.50.2020">
    <property type="match status" value="1"/>
</dbReference>
<dbReference type="SUPFAM" id="SSF53271">
    <property type="entry name" value="PRTase-like"/>
    <property type="match status" value="1"/>
</dbReference>
<comment type="similarity">
    <text evidence="1">Belongs to the ComF/GntX family.</text>
</comment>